<evidence type="ECO:0000313" key="1">
    <source>
        <dbReference type="EMBL" id="RIL44472.1"/>
    </source>
</evidence>
<sequence length="160" mass="18484">MIQIKGAVNFQITLDSTTWIFDDRKVQLEDLENGVFDGTKPIAFEDNREWNRAILEGQTNPPTLNSEIKYKKRAVLEGSFVINMTPFFKNAEIQEGAQLIRLSNSDQSIDVPIDLLPYLFFQFSKDGKRLYDDNAVDSLVYIPDQGYDYQFEHVTHIEVI</sequence>
<organism evidence="1 2">
    <name type="scientific">Staphylococcus gallinarum</name>
    <dbReference type="NCBI Taxonomy" id="1293"/>
    <lineage>
        <taxon>Bacteria</taxon>
        <taxon>Bacillati</taxon>
        <taxon>Bacillota</taxon>
        <taxon>Bacilli</taxon>
        <taxon>Bacillales</taxon>
        <taxon>Staphylococcaceae</taxon>
        <taxon>Staphylococcus</taxon>
    </lineage>
</organism>
<comment type="caution">
    <text evidence="1">The sequence shown here is derived from an EMBL/GenBank/DDBJ whole genome shotgun (WGS) entry which is preliminary data.</text>
</comment>
<dbReference type="Proteomes" id="UP000283576">
    <property type="component" value="Unassembled WGS sequence"/>
</dbReference>
<accession>A0A2T4SZM9</accession>
<gene>
    <name evidence="1" type="ORF">BUZ01_00435</name>
</gene>
<dbReference type="AlphaFoldDB" id="A0A2T4SZM9"/>
<evidence type="ECO:0008006" key="3">
    <source>
        <dbReference type="Google" id="ProtNLM"/>
    </source>
</evidence>
<dbReference type="RefSeq" id="WP_107589476.1">
    <property type="nucleotide sequence ID" value="NZ_JAIEXT010000003.1"/>
</dbReference>
<name>A0A2T4SZM9_STAGA</name>
<dbReference type="EMBL" id="QXRZ01000001">
    <property type="protein sequence ID" value="RIL44472.1"/>
    <property type="molecule type" value="Genomic_DNA"/>
</dbReference>
<proteinExistence type="predicted"/>
<reference evidence="1 2" key="1">
    <citation type="journal article" date="2016" name="Front. Microbiol.">
        <title>Comprehensive Phylogenetic Analysis of Bovine Non-aureus Staphylococci Species Based on Whole-Genome Sequencing.</title>
        <authorList>
            <person name="Naushad S."/>
            <person name="Barkema H.W."/>
            <person name="Luby C."/>
            <person name="Condas L.A."/>
            <person name="Nobrega D.B."/>
            <person name="Carson D.A."/>
            <person name="De Buck J."/>
        </authorList>
    </citation>
    <scope>NUCLEOTIDE SEQUENCE [LARGE SCALE GENOMIC DNA]</scope>
    <source>
        <strain evidence="1 2">SNUC 1388</strain>
    </source>
</reference>
<evidence type="ECO:0000313" key="2">
    <source>
        <dbReference type="Proteomes" id="UP000283576"/>
    </source>
</evidence>
<protein>
    <recommendedName>
        <fullName evidence="3">Peptidyl-prolyl cis-trans isomerase</fullName>
    </recommendedName>
</protein>